<feature type="compositionally biased region" description="Polar residues" evidence="13">
    <location>
        <begin position="128"/>
        <end position="142"/>
    </location>
</feature>
<dbReference type="SUPFAM" id="SSF57903">
    <property type="entry name" value="FYVE/PHD zinc finger"/>
    <property type="match status" value="1"/>
</dbReference>
<dbReference type="Pfam" id="PF21530">
    <property type="entry name" value="Pif1_2B_dom"/>
    <property type="match status" value="1"/>
</dbReference>
<evidence type="ECO:0000313" key="16">
    <source>
        <dbReference type="EMBL" id="RMZ09066.1"/>
    </source>
</evidence>
<evidence type="ECO:0000259" key="14">
    <source>
        <dbReference type="SMART" id="SM00249"/>
    </source>
</evidence>
<keyword evidence="9" id="KW-0238">DNA-binding</keyword>
<feature type="region of interest" description="Disordered" evidence="13">
    <location>
        <begin position="174"/>
        <end position="225"/>
    </location>
</feature>
<keyword evidence="10 12" id="KW-0234">DNA repair</keyword>
<reference evidence="16 17" key="1">
    <citation type="journal article" date="2018" name="BMC Genomics">
        <title>Genomic evidence for intraspecific hybridization in a clonal and extremely halotolerant yeast.</title>
        <authorList>
            <person name="Gostincar C."/>
            <person name="Stajich J.E."/>
            <person name="Zupancic J."/>
            <person name="Zalar P."/>
            <person name="Gunde-Cimerman N."/>
        </authorList>
    </citation>
    <scope>NUCLEOTIDE SEQUENCE [LARGE SCALE GENOMIC DNA]</scope>
    <source>
        <strain evidence="16 17">EXF-171</strain>
    </source>
</reference>
<dbReference type="EC" id="5.6.2.3" evidence="12"/>
<dbReference type="InterPro" id="IPR049163">
    <property type="entry name" value="Pif1-like_2B_dom"/>
</dbReference>
<dbReference type="PROSITE" id="PS01359">
    <property type="entry name" value="ZF_PHD_1"/>
    <property type="match status" value="1"/>
</dbReference>
<proteinExistence type="inferred from homology"/>
<dbReference type="CDD" id="cd18809">
    <property type="entry name" value="SF1_C_RecD"/>
    <property type="match status" value="1"/>
</dbReference>
<evidence type="ECO:0000256" key="4">
    <source>
        <dbReference type="ARBA" id="ARBA00022771"/>
    </source>
</evidence>
<sequence>MSSCKRDRSLKAPKQSSQASLESLGVRHGSKNANTSRLGSQVDRKRRHQGLSAALYASSTGFEDDFPKHVSKDDAPVQPNKEAVDTSLNELLNNARPKKRPKLQAQRDHPSNSGDHKERDEVGKALTQRASSTQVPPSRSTPTAVIDLTLQDDESPPHNEPLQEAVPRALRYPASDGSVHKPRRSAPSHLAQPATGYQGFATMPPVPNPPIHQVPSGTQPAPSTSRYVGFSPGIMTPAPSTASLLLPTGMPTVTYHWSYPGYPSVTHLPSSSQAHNHFPGYTTGPACSPPHGSPPRSQNPRVPKAQKEASAERPLTQHFKNHHPSSPSDARATACSCGQPIIDMQSALKCAGAYCKHGTFHRACVGLATRPVTDGWRCWECRRNSTAASGPTRSSQQPSDMRIVPPSFSVDRGDLMPEPPLHPEQAEVVNTIADGFNVFYTGSAGTGKSTVLKAFVRKLKDQGRKVDIVAPSGIAALNVGGMTIFAYAGWRPDSLKEPLQKLKQQAHGRSVRKRLCATDVLVIDEISMVERDLLVRLDTIMREIRPGWQPTDERGKFVAQTSPHRRDMPFGGAQVVVTGDFCQLPPVKPFRTCIDCGGDDLPGYHMQDARDMMCKRCQRVYKDSEKWAFSSEAWADCDVRYFELKQIHRQSDKRFIDILNKCRYGQSLSSDQQQLLLAPKPDPVGAVKLLPRKAEVESENRRNFASLPAQARRFECQDCFIWRNEKETPELQKHRSPRYADRPNGPLLSLKDHRLEEAIELKQGMLVILLVNLDFKLGLVNGSQGKIIGWEEHSDAKVFPPREERRMPSSPRKSRPTAKYDSPSKFRSRRGGPSSPTRFGGESTSLKPEHVVIKESQTRYFMGRNAPTTAFWPVVAFHNGVTQAIYPHCELSELGAEEPYSVLGRTQMPLLAAWAITVHKSQGMTLDRVIVDLWNSFEREMVREPECNAKDVLRDLPHRHARGGRNGELLGRDEACEDDRNQDHVEGLAVRFADVPVGGDTGQDGEQDACLEGSEVETGPDQRIHGVLQQGRRECLKRIRNAE</sequence>
<dbReference type="PANTHER" id="PTHR47642:SF5">
    <property type="entry name" value="ATP-DEPENDENT DNA HELICASE"/>
    <property type="match status" value="1"/>
</dbReference>
<dbReference type="InterPro" id="IPR051055">
    <property type="entry name" value="PIF1_helicase"/>
</dbReference>
<dbReference type="Gene3D" id="3.40.50.300">
    <property type="entry name" value="P-loop containing nucleotide triphosphate hydrolases"/>
    <property type="match status" value="1"/>
</dbReference>
<keyword evidence="2 12" id="KW-0547">Nucleotide-binding</keyword>
<keyword evidence="4" id="KW-0863">Zinc-finger</keyword>
<evidence type="ECO:0000256" key="13">
    <source>
        <dbReference type="SAM" id="MobiDB-lite"/>
    </source>
</evidence>
<dbReference type="GO" id="GO:0005524">
    <property type="term" value="F:ATP binding"/>
    <property type="evidence" value="ECO:0007669"/>
    <property type="project" value="UniProtKB-KW"/>
</dbReference>
<dbReference type="SMART" id="SM00249">
    <property type="entry name" value="PHD"/>
    <property type="match status" value="1"/>
</dbReference>
<dbReference type="GO" id="GO:0006281">
    <property type="term" value="P:DNA repair"/>
    <property type="evidence" value="ECO:0007669"/>
    <property type="project" value="UniProtKB-KW"/>
</dbReference>
<keyword evidence="8 12" id="KW-0067">ATP-binding</keyword>
<keyword evidence="11" id="KW-0413">Isomerase</keyword>
<keyword evidence="12" id="KW-0233">DNA recombination</keyword>
<dbReference type="Pfam" id="PF05970">
    <property type="entry name" value="PIF1"/>
    <property type="match status" value="1"/>
</dbReference>
<keyword evidence="1" id="KW-0479">Metal-binding</keyword>
<dbReference type="Gene3D" id="3.30.40.10">
    <property type="entry name" value="Zinc/RING finger domain, C3HC4 (zinc finger)"/>
    <property type="match status" value="1"/>
</dbReference>
<evidence type="ECO:0000256" key="9">
    <source>
        <dbReference type="ARBA" id="ARBA00023125"/>
    </source>
</evidence>
<dbReference type="SUPFAM" id="SSF52540">
    <property type="entry name" value="P-loop containing nucleoside triphosphate hydrolases"/>
    <property type="match status" value="2"/>
</dbReference>
<dbReference type="GO" id="GO:0043139">
    <property type="term" value="F:5'-3' DNA helicase activity"/>
    <property type="evidence" value="ECO:0007669"/>
    <property type="project" value="UniProtKB-EC"/>
</dbReference>
<dbReference type="InterPro" id="IPR019786">
    <property type="entry name" value="Zinc_finger_PHD-type_CS"/>
</dbReference>
<accession>A0A3M7H7B9</accession>
<organism evidence="16 17">
    <name type="scientific">Hortaea werneckii</name>
    <name type="common">Black yeast</name>
    <name type="synonym">Cladosporium werneckii</name>
    <dbReference type="NCBI Taxonomy" id="91943"/>
    <lineage>
        <taxon>Eukaryota</taxon>
        <taxon>Fungi</taxon>
        <taxon>Dikarya</taxon>
        <taxon>Ascomycota</taxon>
        <taxon>Pezizomycotina</taxon>
        <taxon>Dothideomycetes</taxon>
        <taxon>Dothideomycetidae</taxon>
        <taxon>Mycosphaerellales</taxon>
        <taxon>Teratosphaeriaceae</taxon>
        <taxon>Hortaea</taxon>
    </lineage>
</organism>
<keyword evidence="3 12" id="KW-0227">DNA damage</keyword>
<comment type="similarity">
    <text evidence="12">Belongs to the helicase family.</text>
</comment>
<feature type="domain" description="Zinc finger PHD-type" evidence="14">
    <location>
        <begin position="334"/>
        <end position="382"/>
    </location>
</feature>
<evidence type="ECO:0000259" key="15">
    <source>
        <dbReference type="SMART" id="SM00382"/>
    </source>
</evidence>
<evidence type="ECO:0000256" key="1">
    <source>
        <dbReference type="ARBA" id="ARBA00022723"/>
    </source>
</evidence>
<evidence type="ECO:0000256" key="7">
    <source>
        <dbReference type="ARBA" id="ARBA00022833"/>
    </source>
</evidence>
<feature type="compositionally biased region" description="Low complexity" evidence="13">
    <location>
        <begin position="831"/>
        <end position="841"/>
    </location>
</feature>
<dbReference type="GO" id="GO:0006310">
    <property type="term" value="P:DNA recombination"/>
    <property type="evidence" value="ECO:0007669"/>
    <property type="project" value="UniProtKB-KW"/>
</dbReference>
<evidence type="ECO:0000256" key="2">
    <source>
        <dbReference type="ARBA" id="ARBA00022741"/>
    </source>
</evidence>
<dbReference type="AlphaFoldDB" id="A0A3M7H7B9"/>
<keyword evidence="7" id="KW-0862">Zinc</keyword>
<dbReference type="SMART" id="SM00382">
    <property type="entry name" value="AAA"/>
    <property type="match status" value="1"/>
</dbReference>
<evidence type="ECO:0000256" key="3">
    <source>
        <dbReference type="ARBA" id="ARBA00022763"/>
    </source>
</evidence>
<feature type="compositionally biased region" description="Basic and acidic residues" evidence="13">
    <location>
        <begin position="1"/>
        <end position="10"/>
    </location>
</feature>
<evidence type="ECO:0000256" key="8">
    <source>
        <dbReference type="ARBA" id="ARBA00022840"/>
    </source>
</evidence>
<evidence type="ECO:0000256" key="11">
    <source>
        <dbReference type="ARBA" id="ARBA00023235"/>
    </source>
</evidence>
<dbReference type="GO" id="GO:0016887">
    <property type="term" value="F:ATP hydrolysis activity"/>
    <property type="evidence" value="ECO:0007669"/>
    <property type="project" value="RHEA"/>
</dbReference>
<dbReference type="InterPro" id="IPR010285">
    <property type="entry name" value="DNA_helicase_pif1-like_DEAD"/>
</dbReference>
<dbReference type="InterPro" id="IPR027417">
    <property type="entry name" value="P-loop_NTPase"/>
</dbReference>
<evidence type="ECO:0000256" key="6">
    <source>
        <dbReference type="ARBA" id="ARBA00022806"/>
    </source>
</evidence>
<evidence type="ECO:0000256" key="5">
    <source>
        <dbReference type="ARBA" id="ARBA00022801"/>
    </source>
</evidence>
<keyword evidence="6 12" id="KW-0347">Helicase</keyword>
<evidence type="ECO:0000313" key="17">
    <source>
        <dbReference type="Proteomes" id="UP000281468"/>
    </source>
</evidence>
<feature type="compositionally biased region" description="Basic and acidic residues" evidence="13">
    <location>
        <begin position="105"/>
        <end position="123"/>
    </location>
</feature>
<feature type="region of interest" description="Disordered" evidence="13">
    <location>
        <begin position="1"/>
        <end position="142"/>
    </location>
</feature>
<comment type="cofactor">
    <cofactor evidence="12">
        <name>Mg(2+)</name>
        <dbReference type="ChEBI" id="CHEBI:18420"/>
    </cofactor>
</comment>
<evidence type="ECO:0000256" key="12">
    <source>
        <dbReference type="RuleBase" id="RU363044"/>
    </source>
</evidence>
<dbReference type="InterPro" id="IPR003593">
    <property type="entry name" value="AAA+_ATPase"/>
</dbReference>
<feature type="region of interest" description="Disordered" evidence="13">
    <location>
        <begin position="799"/>
        <end position="848"/>
    </location>
</feature>
<dbReference type="Proteomes" id="UP000281468">
    <property type="component" value="Unassembled WGS sequence"/>
</dbReference>
<evidence type="ECO:0000256" key="10">
    <source>
        <dbReference type="ARBA" id="ARBA00023204"/>
    </source>
</evidence>
<dbReference type="InterPro" id="IPR001965">
    <property type="entry name" value="Znf_PHD"/>
</dbReference>
<comment type="caution">
    <text evidence="16">The sequence shown here is derived from an EMBL/GenBank/DDBJ whole genome shotgun (WGS) entry which is preliminary data.</text>
</comment>
<dbReference type="InterPro" id="IPR013083">
    <property type="entry name" value="Znf_RING/FYVE/PHD"/>
</dbReference>
<comment type="catalytic activity">
    <reaction evidence="12">
        <text>ATP + H2O = ADP + phosphate + H(+)</text>
        <dbReference type="Rhea" id="RHEA:13065"/>
        <dbReference type="ChEBI" id="CHEBI:15377"/>
        <dbReference type="ChEBI" id="CHEBI:15378"/>
        <dbReference type="ChEBI" id="CHEBI:30616"/>
        <dbReference type="ChEBI" id="CHEBI:43474"/>
        <dbReference type="ChEBI" id="CHEBI:456216"/>
        <dbReference type="EC" id="5.6.2.3"/>
    </reaction>
</comment>
<dbReference type="GO" id="GO:0000723">
    <property type="term" value="P:telomere maintenance"/>
    <property type="evidence" value="ECO:0007669"/>
    <property type="project" value="InterPro"/>
</dbReference>
<dbReference type="GO" id="GO:0008270">
    <property type="term" value="F:zinc ion binding"/>
    <property type="evidence" value="ECO:0007669"/>
    <property type="project" value="UniProtKB-KW"/>
</dbReference>
<feature type="region of interest" description="Disordered" evidence="13">
    <location>
        <begin position="995"/>
        <end position="1021"/>
    </location>
</feature>
<dbReference type="InterPro" id="IPR011011">
    <property type="entry name" value="Znf_FYVE_PHD"/>
</dbReference>
<gene>
    <name evidence="16" type="ORF">D0862_03744</name>
</gene>
<dbReference type="PANTHER" id="PTHR47642">
    <property type="entry name" value="ATP-DEPENDENT DNA HELICASE"/>
    <property type="match status" value="1"/>
</dbReference>
<protein>
    <recommendedName>
        <fullName evidence="12">ATP-dependent DNA helicase</fullName>
        <ecNumber evidence="12">5.6.2.3</ecNumber>
    </recommendedName>
</protein>
<feature type="compositionally biased region" description="Polar residues" evidence="13">
    <location>
        <begin position="216"/>
        <end position="225"/>
    </location>
</feature>
<dbReference type="EMBL" id="QWIQ01000084">
    <property type="protein sequence ID" value="RMZ09066.1"/>
    <property type="molecule type" value="Genomic_DNA"/>
</dbReference>
<feature type="compositionally biased region" description="Basic and acidic residues" evidence="13">
    <location>
        <begin position="65"/>
        <end position="75"/>
    </location>
</feature>
<feature type="domain" description="AAA+ ATPase" evidence="15">
    <location>
        <begin position="434"/>
        <end position="580"/>
    </location>
</feature>
<name>A0A3M7H7B9_HORWE</name>
<keyword evidence="5 12" id="KW-0378">Hydrolase</keyword>
<feature type="region of interest" description="Disordered" evidence="13">
    <location>
        <begin position="269"/>
        <end position="331"/>
    </location>
</feature>